<accession>A0A010REH7</accession>
<dbReference type="KEGG" id="cfj:CFIO01_03328"/>
<organism evidence="1 2">
    <name type="scientific">Colletotrichum fioriniae PJ7</name>
    <dbReference type="NCBI Taxonomy" id="1445577"/>
    <lineage>
        <taxon>Eukaryota</taxon>
        <taxon>Fungi</taxon>
        <taxon>Dikarya</taxon>
        <taxon>Ascomycota</taxon>
        <taxon>Pezizomycotina</taxon>
        <taxon>Sordariomycetes</taxon>
        <taxon>Hypocreomycetidae</taxon>
        <taxon>Glomerellales</taxon>
        <taxon>Glomerellaceae</taxon>
        <taxon>Colletotrichum</taxon>
        <taxon>Colletotrichum acutatum species complex</taxon>
    </lineage>
</organism>
<proteinExistence type="predicted"/>
<gene>
    <name evidence="1" type="ORF">CFIO01_03328</name>
</gene>
<keyword evidence="2" id="KW-1185">Reference proteome</keyword>
<protein>
    <submittedName>
        <fullName evidence="1">Uncharacterized protein</fullName>
    </submittedName>
</protein>
<dbReference type="AlphaFoldDB" id="A0A010REH7"/>
<name>A0A010REH7_9PEZI</name>
<dbReference type="EMBL" id="JARH01000616">
    <property type="protein sequence ID" value="EXF78671.1"/>
    <property type="molecule type" value="Genomic_DNA"/>
</dbReference>
<reference evidence="1 2" key="1">
    <citation type="submission" date="2014-02" db="EMBL/GenBank/DDBJ databases">
        <title>The genome sequence of Colletotrichum fioriniae PJ7.</title>
        <authorList>
            <person name="Baroncelli R."/>
            <person name="Thon M.R."/>
        </authorList>
    </citation>
    <scope>NUCLEOTIDE SEQUENCE [LARGE SCALE GENOMIC DNA]</scope>
    <source>
        <strain evidence="1 2">PJ7</strain>
    </source>
</reference>
<sequence length="113" mass="11961">MKTFQSNYVAYAKVDSIGKSNGPAALGAKTKEKLVNKGLPLFEVSAGVLDVGHSAARCREPGLDLSTQSDVGAAKARKDGGCSGEFRATTLAIFHDVLNNWTATQLWLKSMSS</sequence>
<dbReference type="Proteomes" id="UP000020467">
    <property type="component" value="Unassembled WGS sequence"/>
</dbReference>
<evidence type="ECO:0000313" key="1">
    <source>
        <dbReference type="EMBL" id="EXF78671.1"/>
    </source>
</evidence>
<evidence type="ECO:0000313" key="2">
    <source>
        <dbReference type="Proteomes" id="UP000020467"/>
    </source>
</evidence>
<dbReference type="HOGENOM" id="CLU_2133304_0_0_1"/>
<comment type="caution">
    <text evidence="1">The sequence shown here is derived from an EMBL/GenBank/DDBJ whole genome shotgun (WGS) entry which is preliminary data.</text>
</comment>